<comment type="similarity">
    <text evidence="2">Belongs to the mitochondrion-specific ribosomal protein mL50 family.</text>
</comment>
<evidence type="ECO:0000256" key="2">
    <source>
        <dbReference type="ARBA" id="ARBA00008860"/>
    </source>
</evidence>
<name>A0AAD5JYK7_9FUNG</name>
<keyword evidence="3" id="KW-0689">Ribosomal protein</keyword>
<keyword evidence="5" id="KW-0687">Ribonucleoprotein</keyword>
<dbReference type="InterPro" id="IPR018305">
    <property type="entry name" value="Ribosomal_m50"/>
</dbReference>
<evidence type="ECO:0000256" key="3">
    <source>
        <dbReference type="ARBA" id="ARBA00022980"/>
    </source>
</evidence>
<dbReference type="AlphaFoldDB" id="A0AAD5JYK7"/>
<protein>
    <recommendedName>
        <fullName evidence="6">Large ribosomal subunit protein mL50</fullName>
    </recommendedName>
</protein>
<evidence type="ECO:0000256" key="6">
    <source>
        <dbReference type="ARBA" id="ARBA00035183"/>
    </source>
</evidence>
<evidence type="ECO:0000313" key="9">
    <source>
        <dbReference type="Proteomes" id="UP001209540"/>
    </source>
</evidence>
<proteinExistence type="inferred from homology"/>
<evidence type="ECO:0000313" key="8">
    <source>
        <dbReference type="EMBL" id="KAI9260625.1"/>
    </source>
</evidence>
<keyword evidence="9" id="KW-1185">Reference proteome</keyword>
<evidence type="ECO:0000256" key="1">
    <source>
        <dbReference type="ARBA" id="ARBA00004173"/>
    </source>
</evidence>
<reference evidence="8" key="1">
    <citation type="journal article" date="2022" name="IScience">
        <title>Evolution of zygomycete secretomes and the origins of terrestrial fungal ecologies.</title>
        <authorList>
            <person name="Chang Y."/>
            <person name="Wang Y."/>
            <person name="Mondo S."/>
            <person name="Ahrendt S."/>
            <person name="Andreopoulos W."/>
            <person name="Barry K."/>
            <person name="Beard J."/>
            <person name="Benny G.L."/>
            <person name="Blankenship S."/>
            <person name="Bonito G."/>
            <person name="Cuomo C."/>
            <person name="Desiro A."/>
            <person name="Gervers K.A."/>
            <person name="Hundley H."/>
            <person name="Kuo A."/>
            <person name="LaButti K."/>
            <person name="Lang B.F."/>
            <person name="Lipzen A."/>
            <person name="O'Donnell K."/>
            <person name="Pangilinan J."/>
            <person name="Reynolds N."/>
            <person name="Sandor L."/>
            <person name="Smith M.E."/>
            <person name="Tsang A."/>
            <person name="Grigoriev I.V."/>
            <person name="Stajich J.E."/>
            <person name="Spatafora J.W."/>
        </authorList>
    </citation>
    <scope>NUCLEOTIDE SEQUENCE</scope>
    <source>
        <strain evidence="8">RSA 2281</strain>
    </source>
</reference>
<gene>
    <name evidence="8" type="ORF">BDA99DRAFT_572693</name>
</gene>
<organism evidence="8 9">
    <name type="scientific">Phascolomyces articulosus</name>
    <dbReference type="NCBI Taxonomy" id="60185"/>
    <lineage>
        <taxon>Eukaryota</taxon>
        <taxon>Fungi</taxon>
        <taxon>Fungi incertae sedis</taxon>
        <taxon>Mucoromycota</taxon>
        <taxon>Mucoromycotina</taxon>
        <taxon>Mucoromycetes</taxon>
        <taxon>Mucorales</taxon>
        <taxon>Lichtheimiaceae</taxon>
        <taxon>Phascolomyces</taxon>
    </lineage>
</organism>
<evidence type="ECO:0000256" key="4">
    <source>
        <dbReference type="ARBA" id="ARBA00023128"/>
    </source>
</evidence>
<comment type="caution">
    <text evidence="8">The sequence shown here is derived from an EMBL/GenBank/DDBJ whole genome shotgun (WGS) entry which is preliminary data.</text>
</comment>
<evidence type="ECO:0000256" key="7">
    <source>
        <dbReference type="SAM" id="MobiDB-lite"/>
    </source>
</evidence>
<dbReference type="EMBL" id="JAIXMP010000016">
    <property type="protein sequence ID" value="KAI9260625.1"/>
    <property type="molecule type" value="Genomic_DNA"/>
</dbReference>
<evidence type="ECO:0000256" key="5">
    <source>
        <dbReference type="ARBA" id="ARBA00023274"/>
    </source>
</evidence>
<dbReference type="GO" id="GO:0005739">
    <property type="term" value="C:mitochondrion"/>
    <property type="evidence" value="ECO:0007669"/>
    <property type="project" value="UniProtKB-SubCell"/>
</dbReference>
<comment type="subcellular location">
    <subcellularLocation>
        <location evidence="1">Mitochondrion</location>
    </subcellularLocation>
</comment>
<feature type="region of interest" description="Disordered" evidence="7">
    <location>
        <begin position="25"/>
        <end position="48"/>
    </location>
</feature>
<feature type="compositionally biased region" description="Polar residues" evidence="7">
    <location>
        <begin position="28"/>
        <end position="48"/>
    </location>
</feature>
<sequence length="174" mass="19559">MLRHSLIRSFHTSPVRAAGGFSRFNPWAKQSTVPPTPKESTPENSTPEISLNVNHYEEEQESLSWLNKNENQTVEEIQKTVQTIVVDNVSGVTESSWQEARFDSPDTKFKIIKESIQQTGKEVSNRELSSIQTGADLLAHFTKAQEPVSSQPGSVQRFFEDNANALPSNLVFRQ</sequence>
<keyword evidence="4" id="KW-0496">Mitochondrion</keyword>
<reference evidence="8" key="2">
    <citation type="submission" date="2023-02" db="EMBL/GenBank/DDBJ databases">
        <authorList>
            <consortium name="DOE Joint Genome Institute"/>
            <person name="Mondo S.J."/>
            <person name="Chang Y."/>
            <person name="Wang Y."/>
            <person name="Ahrendt S."/>
            <person name="Andreopoulos W."/>
            <person name="Barry K."/>
            <person name="Beard J."/>
            <person name="Benny G.L."/>
            <person name="Blankenship S."/>
            <person name="Bonito G."/>
            <person name="Cuomo C."/>
            <person name="Desiro A."/>
            <person name="Gervers K.A."/>
            <person name="Hundley H."/>
            <person name="Kuo A."/>
            <person name="LaButti K."/>
            <person name="Lang B.F."/>
            <person name="Lipzen A."/>
            <person name="O'Donnell K."/>
            <person name="Pangilinan J."/>
            <person name="Reynolds N."/>
            <person name="Sandor L."/>
            <person name="Smith M.W."/>
            <person name="Tsang A."/>
            <person name="Grigoriev I.V."/>
            <person name="Stajich J.E."/>
            <person name="Spatafora J.W."/>
        </authorList>
    </citation>
    <scope>NUCLEOTIDE SEQUENCE</scope>
    <source>
        <strain evidence="8">RSA 2281</strain>
    </source>
</reference>
<dbReference type="Proteomes" id="UP001209540">
    <property type="component" value="Unassembled WGS sequence"/>
</dbReference>
<dbReference type="GO" id="GO:0005840">
    <property type="term" value="C:ribosome"/>
    <property type="evidence" value="ECO:0007669"/>
    <property type="project" value="UniProtKB-KW"/>
</dbReference>
<dbReference type="GO" id="GO:1990904">
    <property type="term" value="C:ribonucleoprotein complex"/>
    <property type="evidence" value="ECO:0007669"/>
    <property type="project" value="UniProtKB-KW"/>
</dbReference>
<accession>A0AAD5JYK7</accession>
<dbReference type="Pfam" id="PF10501">
    <property type="entry name" value="Ribosomal_L50"/>
    <property type="match status" value="1"/>
</dbReference>